<organism evidence="5 6">
    <name type="scientific">Conoideocrella luteorostrata</name>
    <dbReference type="NCBI Taxonomy" id="1105319"/>
    <lineage>
        <taxon>Eukaryota</taxon>
        <taxon>Fungi</taxon>
        <taxon>Dikarya</taxon>
        <taxon>Ascomycota</taxon>
        <taxon>Pezizomycotina</taxon>
        <taxon>Sordariomycetes</taxon>
        <taxon>Hypocreomycetidae</taxon>
        <taxon>Hypocreales</taxon>
        <taxon>Clavicipitaceae</taxon>
        <taxon>Conoideocrella</taxon>
    </lineage>
</organism>
<dbReference type="SUPFAM" id="SSF57701">
    <property type="entry name" value="Zn2/Cys6 DNA-binding domain"/>
    <property type="match status" value="1"/>
</dbReference>
<dbReference type="PANTHER" id="PTHR37534">
    <property type="entry name" value="TRANSCRIPTIONAL ACTIVATOR PROTEIN UGA3"/>
    <property type="match status" value="1"/>
</dbReference>
<evidence type="ECO:0000256" key="2">
    <source>
        <dbReference type="ARBA" id="ARBA00023242"/>
    </source>
</evidence>
<name>A0AAJ0FZ80_9HYPO</name>
<evidence type="ECO:0000256" key="3">
    <source>
        <dbReference type="SAM" id="MobiDB-lite"/>
    </source>
</evidence>
<dbReference type="Pfam" id="PF00172">
    <property type="entry name" value="Zn_clus"/>
    <property type="match status" value="1"/>
</dbReference>
<evidence type="ECO:0000313" key="6">
    <source>
        <dbReference type="Proteomes" id="UP001251528"/>
    </source>
</evidence>
<gene>
    <name evidence="5" type="ORF">QQS21_005339</name>
</gene>
<feature type="compositionally biased region" description="Polar residues" evidence="3">
    <location>
        <begin position="136"/>
        <end position="149"/>
    </location>
</feature>
<accession>A0AAJ0FZ80</accession>
<dbReference type="AlphaFoldDB" id="A0AAJ0FZ80"/>
<protein>
    <recommendedName>
        <fullName evidence="4">Zn(2)-C6 fungal-type domain-containing protein</fullName>
    </recommendedName>
</protein>
<comment type="subcellular location">
    <subcellularLocation>
        <location evidence="1">Nucleus</location>
    </subcellularLocation>
</comment>
<dbReference type="PROSITE" id="PS50048">
    <property type="entry name" value="ZN2_CY6_FUNGAL_2"/>
    <property type="match status" value="1"/>
</dbReference>
<proteinExistence type="predicted"/>
<evidence type="ECO:0000256" key="1">
    <source>
        <dbReference type="ARBA" id="ARBA00004123"/>
    </source>
</evidence>
<feature type="region of interest" description="Disordered" evidence="3">
    <location>
        <begin position="105"/>
        <end position="151"/>
    </location>
</feature>
<dbReference type="Pfam" id="PF11951">
    <property type="entry name" value="Fungal_trans_2"/>
    <property type="match status" value="1"/>
</dbReference>
<feature type="domain" description="Zn(2)-C6 fungal-type" evidence="4">
    <location>
        <begin position="21"/>
        <end position="51"/>
    </location>
</feature>
<dbReference type="Gene3D" id="4.10.240.10">
    <property type="entry name" value="Zn(2)-C6 fungal-type DNA-binding domain"/>
    <property type="match status" value="1"/>
</dbReference>
<dbReference type="GO" id="GO:0005634">
    <property type="term" value="C:nucleus"/>
    <property type="evidence" value="ECO:0007669"/>
    <property type="project" value="UniProtKB-SubCell"/>
</dbReference>
<dbReference type="InterPro" id="IPR021858">
    <property type="entry name" value="Fun_TF"/>
</dbReference>
<keyword evidence="2" id="KW-0539">Nucleus</keyword>
<dbReference type="CDD" id="cd00067">
    <property type="entry name" value="GAL4"/>
    <property type="match status" value="1"/>
</dbReference>
<dbReference type="EMBL" id="JASWJB010000087">
    <property type="protein sequence ID" value="KAK2599955.1"/>
    <property type="molecule type" value="Genomic_DNA"/>
</dbReference>
<evidence type="ECO:0000259" key="4">
    <source>
        <dbReference type="PROSITE" id="PS50048"/>
    </source>
</evidence>
<dbReference type="PROSITE" id="PS00463">
    <property type="entry name" value="ZN2_CY6_FUNGAL_1"/>
    <property type="match status" value="1"/>
</dbReference>
<evidence type="ECO:0000313" key="5">
    <source>
        <dbReference type="EMBL" id="KAK2599955.1"/>
    </source>
</evidence>
<dbReference type="InterPro" id="IPR001138">
    <property type="entry name" value="Zn2Cys6_DnaBD"/>
</dbReference>
<dbReference type="PANTHER" id="PTHR37534:SF20">
    <property type="entry name" value="PRO1A C6 ZINK-FINGER PROTEIN"/>
    <property type="match status" value="1"/>
</dbReference>
<dbReference type="SMART" id="SM00066">
    <property type="entry name" value="GAL4"/>
    <property type="match status" value="1"/>
</dbReference>
<dbReference type="GO" id="GO:0000981">
    <property type="term" value="F:DNA-binding transcription factor activity, RNA polymerase II-specific"/>
    <property type="evidence" value="ECO:0007669"/>
    <property type="project" value="InterPro"/>
</dbReference>
<sequence length="614" mass="69047">MSTMSLFRQLMSSSKTRSSGGCWTCRVRRKKCAENRPECDTCKALEITCYFQEEKPDWMDGGPRQKEMGEKIKAQVKRQASQRRDRKYLEMLEIGTKQVTINEMDDSSATSHHAKGHVSGASDTDPSLHSHGIGSSPESSNTNGTSSALSPEVPWHSQVFVRQEDKEEAPDTDLHFLMIYLDYVFPYLFPHYRPPILSGGRGWILEILQKNKSVYHTAISLSSSFFAIVLANGEAAHASCTKRMVDKLEAQLELGLKELQREMCVINASKTGFDKQKGLVVMQSIVQMLFFEVATSNKDNWRMHLDAAIALFVQILPNPDDWTEMLHGLYSPKWPPPEIGVRRPWSTNQAALRFFTATLLYLDIISSVTLASAPRLVQYQECIMPHCGKFHRSIEPVPAGPLNMEEFFGLPNWNVQLLGNVAALESWKRLQKQLGSFSANELVARGKVLSDGIKTGIEILEQNPGFQCPTQQALPLLVSDPVTGRHAEEEPAFQMIWLLATLSYLNVVVSGWQPSSPEIRWSVSKATHLLSQLPKGTWLRALAWPMCVCGCLCQPEDEHVYRDIAQQLGALQIFGTVKEAMEVMEKVWSIRGQIDESWDLTRCLNILGHGILLI</sequence>
<keyword evidence="6" id="KW-1185">Reference proteome</keyword>
<dbReference type="InterPro" id="IPR036864">
    <property type="entry name" value="Zn2-C6_fun-type_DNA-bd_sf"/>
</dbReference>
<reference evidence="5" key="1">
    <citation type="submission" date="2023-06" db="EMBL/GenBank/DDBJ databases">
        <title>Conoideocrella luteorostrata (Hypocreales: Clavicipitaceae), a potential biocontrol fungus for elongate hemlock scale in United States Christmas tree production areas.</title>
        <authorList>
            <person name="Barrett H."/>
            <person name="Lovett B."/>
            <person name="Macias A.M."/>
            <person name="Stajich J.E."/>
            <person name="Kasson M.T."/>
        </authorList>
    </citation>
    <scope>NUCLEOTIDE SEQUENCE</scope>
    <source>
        <strain evidence="5">ARSEF 14590</strain>
    </source>
</reference>
<dbReference type="Proteomes" id="UP001251528">
    <property type="component" value="Unassembled WGS sequence"/>
</dbReference>
<comment type="caution">
    <text evidence="5">The sequence shown here is derived from an EMBL/GenBank/DDBJ whole genome shotgun (WGS) entry which is preliminary data.</text>
</comment>
<dbReference type="GO" id="GO:0008270">
    <property type="term" value="F:zinc ion binding"/>
    <property type="evidence" value="ECO:0007669"/>
    <property type="project" value="InterPro"/>
</dbReference>